<dbReference type="Proteomes" id="UP000596827">
    <property type="component" value="Unassembled WGS sequence"/>
</dbReference>
<dbReference type="RefSeq" id="WP_187085128.1">
    <property type="nucleotide sequence ID" value="NZ_JACORU010000017.1"/>
</dbReference>
<dbReference type="InterPro" id="IPR057840">
    <property type="entry name" value="FimV_N"/>
</dbReference>
<organism evidence="2 3">
    <name type="scientific">Ramlibacter albus</name>
    <dbReference type="NCBI Taxonomy" id="2079448"/>
    <lineage>
        <taxon>Bacteria</taxon>
        <taxon>Pseudomonadati</taxon>
        <taxon>Pseudomonadota</taxon>
        <taxon>Betaproteobacteria</taxon>
        <taxon>Burkholderiales</taxon>
        <taxon>Comamonadaceae</taxon>
        <taxon>Ramlibacter</taxon>
    </lineage>
</organism>
<evidence type="ECO:0000313" key="3">
    <source>
        <dbReference type="Proteomes" id="UP000596827"/>
    </source>
</evidence>
<dbReference type="AlphaFoldDB" id="A0A923MG86"/>
<sequence>MRAGSRAAAVLGLFITTLQAHGLELGEVRVHSALGAPLRAEIRIAAVTAAEAASLKVAVAGVETYMAAGVDYSPSLEAARVDIVQGPDGPALLRITGKSPVREEFVDLLIEATSSSGRLLRDYTLRIGKR</sequence>
<gene>
    <name evidence="2" type="ORF">H8R02_28360</name>
</gene>
<evidence type="ECO:0000313" key="2">
    <source>
        <dbReference type="EMBL" id="MBC5768407.1"/>
    </source>
</evidence>
<dbReference type="Pfam" id="PF25800">
    <property type="entry name" value="FimV_N"/>
    <property type="match status" value="1"/>
</dbReference>
<name>A0A923MG86_9BURK</name>
<evidence type="ECO:0000259" key="1">
    <source>
        <dbReference type="Pfam" id="PF25800"/>
    </source>
</evidence>
<feature type="domain" description="FimV N-terminal" evidence="1">
    <location>
        <begin position="23"/>
        <end position="126"/>
    </location>
</feature>
<comment type="caution">
    <text evidence="2">The sequence shown here is derived from an EMBL/GenBank/DDBJ whole genome shotgun (WGS) entry which is preliminary data.</text>
</comment>
<reference evidence="2" key="1">
    <citation type="submission" date="2020-08" db="EMBL/GenBank/DDBJ databases">
        <title>Ramlibacter sp. GTP1 16S ribosomal RNA gene genome sequencing and assembly.</title>
        <authorList>
            <person name="Kang M."/>
        </authorList>
    </citation>
    <scope>NUCLEOTIDE SEQUENCE</scope>
    <source>
        <strain evidence="2">GTP1</strain>
    </source>
</reference>
<proteinExistence type="predicted"/>
<dbReference type="EMBL" id="JACORU010000017">
    <property type="protein sequence ID" value="MBC5768407.1"/>
    <property type="molecule type" value="Genomic_DNA"/>
</dbReference>
<protein>
    <recommendedName>
        <fullName evidence="1">FimV N-terminal domain-containing protein</fullName>
    </recommendedName>
</protein>
<accession>A0A923MG86</accession>
<keyword evidence="3" id="KW-1185">Reference proteome</keyword>